<dbReference type="AlphaFoldDB" id="A0A251SZV7"/>
<name>A0A251SZV7_HELAN</name>
<sequence length="127" mass="14354">MKFYLMNLLVLLVFLTYKAQGVRLGKLALSSTNHQDIFKISLVKGSIEDDQLLAKSAQFSSGINRKLMTKSTSSSNGATISENQKDKHDLKPEAKHWKKDVITDQQYPENIADMDYTPARKKSPIHN</sequence>
<dbReference type="Pfam" id="PF21529">
    <property type="entry name" value="GLV1-2"/>
    <property type="match status" value="1"/>
</dbReference>
<protein>
    <submittedName>
        <fullName evidence="3">Root meristem growth factor 9</fullName>
    </submittedName>
</protein>
<dbReference type="PANTHER" id="PTHR33743:SF19">
    <property type="entry name" value="PROTEIN GOLVEN 6"/>
    <property type="match status" value="1"/>
</dbReference>
<dbReference type="EMBL" id="CM007901">
    <property type="protein sequence ID" value="OTG03962.1"/>
    <property type="molecule type" value="Genomic_DNA"/>
</dbReference>
<feature type="signal peptide" evidence="2">
    <location>
        <begin position="1"/>
        <end position="21"/>
    </location>
</feature>
<dbReference type="InParanoid" id="A0A251SZV7"/>
<dbReference type="EMBL" id="MNCJ02000327">
    <property type="protein sequence ID" value="KAF5776466.1"/>
    <property type="molecule type" value="Genomic_DNA"/>
</dbReference>
<reference evidence="3 5" key="1">
    <citation type="journal article" date="2017" name="Nature">
        <title>The sunflower genome provides insights into oil metabolism, flowering and Asterid evolution.</title>
        <authorList>
            <person name="Badouin H."/>
            <person name="Gouzy J."/>
            <person name="Grassa C.J."/>
            <person name="Murat F."/>
            <person name="Staton S.E."/>
            <person name="Cottret L."/>
            <person name="Lelandais-Briere C."/>
            <person name="Owens G.L."/>
            <person name="Carrere S."/>
            <person name="Mayjonade B."/>
            <person name="Legrand L."/>
            <person name="Gill N."/>
            <person name="Kane N.C."/>
            <person name="Bowers J.E."/>
            <person name="Hubner S."/>
            <person name="Bellec A."/>
            <person name="Berard A."/>
            <person name="Berges H."/>
            <person name="Blanchet N."/>
            <person name="Boniface M.C."/>
            <person name="Brunel D."/>
            <person name="Catrice O."/>
            <person name="Chaidir N."/>
            <person name="Claudel C."/>
            <person name="Donnadieu C."/>
            <person name="Faraut T."/>
            <person name="Fievet G."/>
            <person name="Helmstetter N."/>
            <person name="King M."/>
            <person name="Knapp S.J."/>
            <person name="Lai Z."/>
            <person name="Le Paslier M.C."/>
            <person name="Lippi Y."/>
            <person name="Lorenzon L."/>
            <person name="Mandel J.R."/>
            <person name="Marage G."/>
            <person name="Marchand G."/>
            <person name="Marquand E."/>
            <person name="Bret-Mestries E."/>
            <person name="Morien E."/>
            <person name="Nambeesan S."/>
            <person name="Nguyen T."/>
            <person name="Pegot-Espagnet P."/>
            <person name="Pouilly N."/>
            <person name="Raftis F."/>
            <person name="Sallet E."/>
            <person name="Schiex T."/>
            <person name="Thomas J."/>
            <person name="Vandecasteele C."/>
            <person name="Vares D."/>
            <person name="Vear F."/>
            <person name="Vautrin S."/>
            <person name="Crespi M."/>
            <person name="Mangin B."/>
            <person name="Burke J.M."/>
            <person name="Salse J."/>
            <person name="Munos S."/>
            <person name="Vincourt P."/>
            <person name="Rieseberg L.H."/>
            <person name="Langlade N.B."/>
        </authorList>
    </citation>
    <scope>NUCLEOTIDE SEQUENCE [LARGE SCALE GENOMIC DNA]</scope>
    <source>
        <strain evidence="5">cv. SF193</strain>
        <tissue evidence="3">Leaves</tissue>
    </source>
</reference>
<dbReference type="OrthoDB" id="1903945at2759"/>
<dbReference type="OMA" id="KIHEDYY"/>
<dbReference type="Gramene" id="mRNA:HanXRQr2_Chr12g0524581">
    <property type="protein sequence ID" value="mRNA:HanXRQr2_Chr12g0524581"/>
    <property type="gene ID" value="HanXRQr2_Chr12g0524581"/>
</dbReference>
<dbReference type="PANTHER" id="PTHR33743">
    <property type="entry name" value="PROTEIN GOLVEN 6-RELATED"/>
    <property type="match status" value="1"/>
</dbReference>
<feature type="compositionally biased region" description="Polar residues" evidence="1">
    <location>
        <begin position="68"/>
        <end position="82"/>
    </location>
</feature>
<feature type="region of interest" description="Disordered" evidence="1">
    <location>
        <begin position="68"/>
        <end position="127"/>
    </location>
</feature>
<reference evidence="4" key="2">
    <citation type="submission" date="2017-02" db="EMBL/GenBank/DDBJ databases">
        <title>Sunflower complete genome.</title>
        <authorList>
            <person name="Langlade N."/>
            <person name="Munos S."/>
        </authorList>
    </citation>
    <scope>NUCLEOTIDE SEQUENCE [LARGE SCALE GENOMIC DNA]</scope>
    <source>
        <tissue evidence="4">Leaves</tissue>
    </source>
</reference>
<reference evidence="3" key="3">
    <citation type="submission" date="2020-06" db="EMBL/GenBank/DDBJ databases">
        <title>Helianthus annuus Genome sequencing and assembly Release 2.</title>
        <authorList>
            <person name="Gouzy J."/>
            <person name="Langlade N."/>
            <person name="Munos S."/>
        </authorList>
    </citation>
    <scope>NUCLEOTIDE SEQUENCE</scope>
    <source>
        <tissue evidence="3">Leaves</tissue>
    </source>
</reference>
<proteinExistence type="predicted"/>
<evidence type="ECO:0000256" key="1">
    <source>
        <dbReference type="SAM" id="MobiDB-lite"/>
    </source>
</evidence>
<evidence type="ECO:0000256" key="2">
    <source>
        <dbReference type="SAM" id="SignalP"/>
    </source>
</evidence>
<dbReference type="Proteomes" id="UP000215914">
    <property type="component" value="Chromosome 12"/>
</dbReference>
<organism evidence="4 5">
    <name type="scientific">Helianthus annuus</name>
    <name type="common">Common sunflower</name>
    <dbReference type="NCBI Taxonomy" id="4232"/>
    <lineage>
        <taxon>Eukaryota</taxon>
        <taxon>Viridiplantae</taxon>
        <taxon>Streptophyta</taxon>
        <taxon>Embryophyta</taxon>
        <taxon>Tracheophyta</taxon>
        <taxon>Spermatophyta</taxon>
        <taxon>Magnoliopsida</taxon>
        <taxon>eudicotyledons</taxon>
        <taxon>Gunneridae</taxon>
        <taxon>Pentapetalae</taxon>
        <taxon>asterids</taxon>
        <taxon>campanulids</taxon>
        <taxon>Asterales</taxon>
        <taxon>Asteraceae</taxon>
        <taxon>Asteroideae</taxon>
        <taxon>Heliantheae alliance</taxon>
        <taxon>Heliantheae</taxon>
        <taxon>Helianthus</taxon>
    </lineage>
</organism>
<feature type="compositionally biased region" description="Basic and acidic residues" evidence="1">
    <location>
        <begin position="83"/>
        <end position="102"/>
    </location>
</feature>
<dbReference type="InterPro" id="IPR049306">
    <property type="entry name" value="GLV1-2"/>
</dbReference>
<keyword evidence="2" id="KW-0732">Signal</keyword>
<evidence type="ECO:0000313" key="5">
    <source>
        <dbReference type="Proteomes" id="UP000215914"/>
    </source>
</evidence>
<feature type="chain" id="PRO_5041059853" evidence="2">
    <location>
        <begin position="22"/>
        <end position="127"/>
    </location>
</feature>
<keyword evidence="5" id="KW-1185">Reference proteome</keyword>
<gene>
    <name evidence="4" type="ORF">HannXRQ_Chr12g0357101</name>
    <name evidence="3" type="ORF">HanXRQr2_Chr12g0524581</name>
</gene>
<evidence type="ECO:0000313" key="3">
    <source>
        <dbReference type="EMBL" id="KAF5776466.1"/>
    </source>
</evidence>
<evidence type="ECO:0000313" key="4">
    <source>
        <dbReference type="EMBL" id="OTG03962.1"/>
    </source>
</evidence>
<accession>A0A251SZV7</accession>